<evidence type="ECO:0000313" key="1">
    <source>
        <dbReference type="EMBL" id="CSA99648.1"/>
    </source>
</evidence>
<dbReference type="EMBL" id="CWOW01000018">
    <property type="protein sequence ID" value="CSA99648.1"/>
    <property type="molecule type" value="Genomic_DNA"/>
</dbReference>
<proteinExistence type="predicted"/>
<dbReference type="Proteomes" id="UP000044806">
    <property type="component" value="Unassembled WGS sequence"/>
</dbReference>
<evidence type="ECO:0000313" key="2">
    <source>
        <dbReference type="Proteomes" id="UP000044806"/>
    </source>
</evidence>
<accession>A0A655RD64</accession>
<protein>
    <submittedName>
        <fullName evidence="1">Uncharacterized protein</fullName>
    </submittedName>
</protein>
<organism evidence="1 2">
    <name type="scientific">Vibrio cholerae</name>
    <dbReference type="NCBI Taxonomy" id="666"/>
    <lineage>
        <taxon>Bacteria</taxon>
        <taxon>Pseudomonadati</taxon>
        <taxon>Pseudomonadota</taxon>
        <taxon>Gammaproteobacteria</taxon>
        <taxon>Vibrionales</taxon>
        <taxon>Vibrionaceae</taxon>
        <taxon>Vibrio</taxon>
    </lineage>
</organism>
<reference evidence="1 2" key="1">
    <citation type="submission" date="2015-07" db="EMBL/GenBank/DDBJ databases">
        <authorList>
            <consortium name="Pathogen Informatics"/>
        </authorList>
    </citation>
    <scope>NUCLEOTIDE SEQUENCE [LARGE SCALE GENOMIC DNA]</scope>
    <source>
        <strain evidence="1 2">A51</strain>
    </source>
</reference>
<gene>
    <name evidence="1" type="ORF">ERS013165_03015</name>
</gene>
<dbReference type="AlphaFoldDB" id="A0A655RD64"/>
<sequence length="80" mass="9443">MDLVTYFSPTRPRVVTRMTTIIRLIRALMRAFKFIVKSFFRVELISYQCVCASSVNTHLRYMTSKNSFFFHIPVLSHHAI</sequence>
<name>A0A655RD64_VIBCL</name>